<evidence type="ECO:0000256" key="2">
    <source>
        <dbReference type="SAM" id="Phobius"/>
    </source>
</evidence>
<feature type="region of interest" description="Disordered" evidence="1">
    <location>
        <begin position="289"/>
        <end position="309"/>
    </location>
</feature>
<accession>A0A1A8YMF2</accession>
<organism evidence="4 5">
    <name type="scientific">Plasmodium ovale wallikeri</name>
    <dbReference type="NCBI Taxonomy" id="864142"/>
    <lineage>
        <taxon>Eukaryota</taxon>
        <taxon>Sar</taxon>
        <taxon>Alveolata</taxon>
        <taxon>Apicomplexa</taxon>
        <taxon>Aconoidasida</taxon>
        <taxon>Haemosporida</taxon>
        <taxon>Plasmodiidae</taxon>
        <taxon>Plasmodium</taxon>
        <taxon>Plasmodium (Plasmodium)</taxon>
    </lineage>
</organism>
<name>A0A1A8YMF2_PLAOA</name>
<evidence type="ECO:0000256" key="1">
    <source>
        <dbReference type="SAM" id="MobiDB-lite"/>
    </source>
</evidence>
<keyword evidence="2" id="KW-0472">Membrane</keyword>
<reference evidence="5" key="1">
    <citation type="submission" date="2016-05" db="EMBL/GenBank/DDBJ databases">
        <authorList>
            <person name="Naeem Raeece"/>
        </authorList>
    </citation>
    <scope>NUCLEOTIDE SEQUENCE [LARGE SCALE GENOMIC DNA]</scope>
</reference>
<protein>
    <submittedName>
        <fullName evidence="4">BEM46-like protein, putative (PBLP)</fullName>
    </submittedName>
</protein>
<dbReference type="Gene3D" id="3.40.50.1820">
    <property type="entry name" value="alpha/beta hydrolase"/>
    <property type="match status" value="1"/>
</dbReference>
<dbReference type="Pfam" id="PF12146">
    <property type="entry name" value="Hydrolase_4"/>
    <property type="match status" value="1"/>
</dbReference>
<dbReference type="Proteomes" id="UP000078550">
    <property type="component" value="Unassembled WGS sequence"/>
</dbReference>
<evidence type="ECO:0000313" key="4">
    <source>
        <dbReference type="EMBL" id="SBT32766.1"/>
    </source>
</evidence>
<dbReference type="EMBL" id="FLRE01000041">
    <property type="protein sequence ID" value="SBT32766.1"/>
    <property type="molecule type" value="Genomic_DNA"/>
</dbReference>
<keyword evidence="2" id="KW-0812">Transmembrane</keyword>
<dbReference type="InterPro" id="IPR029058">
    <property type="entry name" value="AB_hydrolase_fold"/>
</dbReference>
<gene>
    <name evidence="4" type="ORF">POVWA2_011460</name>
</gene>
<dbReference type="SUPFAM" id="SSF53474">
    <property type="entry name" value="alpha/beta-Hydrolases"/>
    <property type="match status" value="1"/>
</dbReference>
<evidence type="ECO:0000313" key="5">
    <source>
        <dbReference type="Proteomes" id="UP000078550"/>
    </source>
</evidence>
<dbReference type="InterPro" id="IPR022742">
    <property type="entry name" value="Hydrolase_4"/>
</dbReference>
<evidence type="ECO:0000259" key="3">
    <source>
        <dbReference type="Pfam" id="PF12146"/>
    </source>
</evidence>
<feature type="domain" description="Serine aminopeptidase S33" evidence="3">
    <location>
        <begin position="75"/>
        <end position="189"/>
    </location>
</feature>
<keyword evidence="2" id="KW-1133">Transmembrane helix</keyword>
<sequence>MIFAKLLSLAIFGLVTSVIFINSYIYLNQDNFIFVKEKLDPKRVQPRGDNYENVSIKTEDGFMHQCWYVKAEDHEKKPVILYFQGNGGYLEKYVKLFDMINKRVGANVFSCTNRGCGTNTEEPSEEFFYKDAQLYLNHLKEKKMKHIFLFGSSMGCAVAIETATKNLDDVTGVIVQNPFLSMKKMAKHKRPILFFFLFSYDLLVRTKMKNEEKIKKVNIPMLFNVSEKDEMIPPEHGKTLYELCPSKHKSLFLSKDGTHNNILINDDGAYHRSMKTFIETAIAIKDAKEEKEKNNGEGIGKGKEDGPQA</sequence>
<dbReference type="AlphaFoldDB" id="A0A1A8YMF2"/>
<dbReference type="PANTHER" id="PTHR12277:SF81">
    <property type="entry name" value="PROTEIN ABHD13"/>
    <property type="match status" value="1"/>
</dbReference>
<proteinExistence type="predicted"/>
<dbReference type="PANTHER" id="PTHR12277">
    <property type="entry name" value="ALPHA/BETA HYDROLASE DOMAIN-CONTAINING PROTEIN"/>
    <property type="match status" value="1"/>
</dbReference>
<feature type="transmembrane region" description="Helical" evidence="2">
    <location>
        <begin position="6"/>
        <end position="27"/>
    </location>
</feature>